<feature type="compositionally biased region" description="Low complexity" evidence="1">
    <location>
        <begin position="26"/>
        <end position="37"/>
    </location>
</feature>
<accession>M5CDD9</accession>
<reference evidence="2 3" key="1">
    <citation type="journal article" date="2013" name="J. Biotechnol.">
        <title>Establishment and interpretation of the genome sequence of the phytopathogenic fungus Rhizoctonia solani AG1-IB isolate 7/3/14.</title>
        <authorList>
            <person name="Wibberg D.W."/>
            <person name="Jelonek L.J."/>
            <person name="Rupp O.R."/>
            <person name="Hennig M.H."/>
            <person name="Eikmeyer F.E."/>
            <person name="Goesmann A.G."/>
            <person name="Hartmann A.H."/>
            <person name="Borriss R.B."/>
            <person name="Grosch R.G."/>
            <person name="Puehler A.P."/>
            <person name="Schlueter A.S."/>
        </authorList>
    </citation>
    <scope>NUCLEOTIDE SEQUENCE [LARGE SCALE GENOMIC DNA]</scope>
    <source>
        <strain evidence="3">AG1-IB / isolate 7/3/14</strain>
    </source>
</reference>
<dbReference type="HOGENOM" id="CLU_083401_0_0_1"/>
<dbReference type="Proteomes" id="UP000012065">
    <property type="component" value="Unassembled WGS sequence"/>
</dbReference>
<evidence type="ECO:0000313" key="3">
    <source>
        <dbReference type="Proteomes" id="UP000012065"/>
    </source>
</evidence>
<proteinExistence type="predicted"/>
<protein>
    <submittedName>
        <fullName evidence="2">Uncharacterized protein</fullName>
    </submittedName>
</protein>
<feature type="region of interest" description="Disordered" evidence="1">
    <location>
        <begin position="24"/>
        <end position="54"/>
    </location>
</feature>
<organism evidence="2 3">
    <name type="scientific">Thanatephorus cucumeris (strain AG1-IB / isolate 7/3/14)</name>
    <name type="common">Lettuce bottom rot fungus</name>
    <name type="synonym">Rhizoctonia solani</name>
    <dbReference type="NCBI Taxonomy" id="1108050"/>
    <lineage>
        <taxon>Eukaryota</taxon>
        <taxon>Fungi</taxon>
        <taxon>Dikarya</taxon>
        <taxon>Basidiomycota</taxon>
        <taxon>Agaricomycotina</taxon>
        <taxon>Agaricomycetes</taxon>
        <taxon>Cantharellales</taxon>
        <taxon>Ceratobasidiaceae</taxon>
        <taxon>Rhizoctonia</taxon>
        <taxon>Rhizoctonia solani AG-1</taxon>
    </lineage>
</organism>
<feature type="compositionally biased region" description="Polar residues" evidence="1">
    <location>
        <begin position="45"/>
        <end position="54"/>
    </location>
</feature>
<dbReference type="AlphaFoldDB" id="M5CDD9"/>
<comment type="caution">
    <text evidence="2">The sequence shown here is derived from an EMBL/GenBank/DDBJ whole genome shotgun (WGS) entry which is preliminary data.</text>
</comment>
<evidence type="ECO:0000256" key="1">
    <source>
        <dbReference type="SAM" id="MobiDB-lite"/>
    </source>
</evidence>
<gene>
    <name evidence="2" type="ORF">BN14_07968</name>
</gene>
<evidence type="ECO:0000313" key="2">
    <source>
        <dbReference type="EMBL" id="CCO33882.1"/>
    </source>
</evidence>
<name>M5CDD9_THACB</name>
<dbReference type="EMBL" id="CAOJ01012280">
    <property type="protein sequence ID" value="CCO33882.1"/>
    <property type="molecule type" value="Genomic_DNA"/>
</dbReference>
<sequence>MSFRNSFKTTKAKLKKCLGVGEEIASSSTSAPSSCPSSVPPPRSTNATSSSSVPAQCNTAISNAGPPAAADIPSKSPGAWAGVGTLLTTLESSTGAFPPLAFAISSFIACIDIIERSFKEHKEYEQLAPRLENTLTDLSAHKLTNLPRESQMTKSVQRLDIKPETKSFKNIQDRASGRQLVDALAGLNDITECYRRINDHLKRLMLNSNLAILDAVSKQAMEAQLNKMLPSMSATYNSAAFSCI</sequence>